<comment type="subcellular location">
    <subcellularLocation>
        <location evidence="1">Membrane</location>
        <topology evidence="1">Single-pass membrane protein</topology>
    </subcellularLocation>
</comment>
<dbReference type="Proteomes" id="UP000815325">
    <property type="component" value="Unassembled WGS sequence"/>
</dbReference>
<keyword evidence="7" id="KW-0106">Calcium</keyword>
<dbReference type="InterPro" id="IPR045050">
    <property type="entry name" value="Synaptotagmin_plant"/>
</dbReference>
<comment type="caution">
    <text evidence="14">The sequence shown here is derived from an EMBL/GenBank/DDBJ whole genome shotgun (WGS) entry which is preliminary data.</text>
</comment>
<gene>
    <name evidence="14" type="ORF">DUNSADRAFT_2081</name>
</gene>
<accession>A0ABQ7FWW0</accession>
<keyword evidence="9" id="KW-0445">Lipid transport</keyword>
<evidence type="ECO:0000256" key="4">
    <source>
        <dbReference type="ARBA" id="ARBA00022692"/>
    </source>
</evidence>
<sequence length="240" mass="27176">MQFLLWAFAIVNLFMVKILKPKPWWLAVFVSQGMLLGLAASAWYYRNLRRKAEICGVLGSNLGLKGLNFLLGGLPSWLSFQEREKVQWLNRALEEVWPFYDAGMSKLIRSLAEEQFHNALKVQKIPGVRDIGFKHFTFGDVPFNVETIKVNDLHGGERALVMEVEMRWCGEANIALAIDLEPPFRQMCPGVEDVSFSGTLRIVLQPLVDDIPGFGAAMITFRKPPKFDYALCFGQNAFGM</sequence>
<evidence type="ECO:0000256" key="6">
    <source>
        <dbReference type="ARBA" id="ARBA00022737"/>
    </source>
</evidence>
<dbReference type="InterPro" id="IPR039010">
    <property type="entry name" value="Synaptotagmin_SMP"/>
</dbReference>
<evidence type="ECO:0000256" key="11">
    <source>
        <dbReference type="ARBA" id="ARBA00023136"/>
    </source>
</evidence>
<dbReference type="PROSITE" id="PS51847">
    <property type="entry name" value="SMP"/>
    <property type="match status" value="1"/>
</dbReference>
<evidence type="ECO:0000256" key="12">
    <source>
        <dbReference type="SAM" id="Phobius"/>
    </source>
</evidence>
<feature type="transmembrane region" description="Helical" evidence="12">
    <location>
        <begin position="25"/>
        <end position="45"/>
    </location>
</feature>
<proteinExistence type="inferred from homology"/>
<dbReference type="PANTHER" id="PTHR10774">
    <property type="entry name" value="EXTENDED SYNAPTOTAGMIN-RELATED"/>
    <property type="match status" value="1"/>
</dbReference>
<name>A0ABQ7FWW0_DUNSA</name>
<feature type="domain" description="SMP-LTD" evidence="13">
    <location>
        <begin position="82"/>
        <end position="240"/>
    </location>
</feature>
<protein>
    <recommendedName>
        <fullName evidence="13">SMP-LTD domain-containing protein</fullName>
    </recommendedName>
</protein>
<evidence type="ECO:0000313" key="14">
    <source>
        <dbReference type="EMBL" id="KAF5826767.1"/>
    </source>
</evidence>
<keyword evidence="15" id="KW-1185">Reference proteome</keyword>
<reference evidence="14" key="1">
    <citation type="submission" date="2017-08" db="EMBL/GenBank/DDBJ databases">
        <authorList>
            <person name="Polle J.E."/>
            <person name="Barry K."/>
            <person name="Cushman J."/>
            <person name="Schmutz J."/>
            <person name="Tran D."/>
            <person name="Hathwaick L.T."/>
            <person name="Yim W.C."/>
            <person name="Jenkins J."/>
            <person name="Mckie-Krisberg Z.M."/>
            <person name="Prochnik S."/>
            <person name="Lindquist E."/>
            <person name="Dockter R.B."/>
            <person name="Adam C."/>
            <person name="Molina H."/>
            <person name="Bunkerborg J."/>
            <person name="Jin E."/>
            <person name="Buchheim M."/>
            <person name="Magnuson J."/>
        </authorList>
    </citation>
    <scope>NUCLEOTIDE SEQUENCE</scope>
    <source>
        <strain evidence="14">CCAP 19/18</strain>
    </source>
</reference>
<evidence type="ECO:0000256" key="5">
    <source>
        <dbReference type="ARBA" id="ARBA00022723"/>
    </source>
</evidence>
<keyword evidence="5" id="KW-0479">Metal-binding</keyword>
<dbReference type="EMBL" id="MU070724">
    <property type="protein sequence ID" value="KAF5826767.1"/>
    <property type="molecule type" value="Genomic_DNA"/>
</dbReference>
<dbReference type="CDD" id="cd21677">
    <property type="entry name" value="SMP_SYT"/>
    <property type="match status" value="1"/>
</dbReference>
<keyword evidence="8 12" id="KW-1133">Transmembrane helix</keyword>
<organism evidence="14 15">
    <name type="scientific">Dunaliella salina</name>
    <name type="common">Green alga</name>
    <name type="synonym">Protococcus salinus</name>
    <dbReference type="NCBI Taxonomy" id="3046"/>
    <lineage>
        <taxon>Eukaryota</taxon>
        <taxon>Viridiplantae</taxon>
        <taxon>Chlorophyta</taxon>
        <taxon>core chlorophytes</taxon>
        <taxon>Chlorophyceae</taxon>
        <taxon>CS clade</taxon>
        <taxon>Chlamydomonadales</taxon>
        <taxon>Dunaliellaceae</taxon>
        <taxon>Dunaliella</taxon>
    </lineage>
</organism>
<evidence type="ECO:0000313" key="15">
    <source>
        <dbReference type="Proteomes" id="UP000815325"/>
    </source>
</evidence>
<evidence type="ECO:0000256" key="3">
    <source>
        <dbReference type="ARBA" id="ARBA00022448"/>
    </source>
</evidence>
<keyword evidence="6" id="KW-0677">Repeat</keyword>
<evidence type="ECO:0000256" key="10">
    <source>
        <dbReference type="ARBA" id="ARBA00023121"/>
    </source>
</evidence>
<dbReference type="PANTHER" id="PTHR10774:SF190">
    <property type="entry name" value="C2 CALCIUM_LIPID-BINDING ENDONUCLEASE_EXONUCLEASE_PHOSPHATASE-RELATED"/>
    <property type="match status" value="1"/>
</dbReference>
<evidence type="ECO:0000259" key="13">
    <source>
        <dbReference type="PROSITE" id="PS51847"/>
    </source>
</evidence>
<dbReference type="Pfam" id="PF17047">
    <property type="entry name" value="SMP_LBD"/>
    <property type="match status" value="1"/>
</dbReference>
<evidence type="ECO:0000256" key="1">
    <source>
        <dbReference type="ARBA" id="ARBA00004167"/>
    </source>
</evidence>
<keyword evidence="11 12" id="KW-0472">Membrane</keyword>
<evidence type="ECO:0000256" key="8">
    <source>
        <dbReference type="ARBA" id="ARBA00022989"/>
    </source>
</evidence>
<keyword evidence="3" id="KW-0813">Transport</keyword>
<evidence type="ECO:0000256" key="2">
    <source>
        <dbReference type="ARBA" id="ARBA00006996"/>
    </source>
</evidence>
<evidence type="ECO:0000256" key="9">
    <source>
        <dbReference type="ARBA" id="ARBA00023055"/>
    </source>
</evidence>
<evidence type="ECO:0000256" key="7">
    <source>
        <dbReference type="ARBA" id="ARBA00022837"/>
    </source>
</evidence>
<keyword evidence="4 12" id="KW-0812">Transmembrane</keyword>
<dbReference type="InterPro" id="IPR031468">
    <property type="entry name" value="SMP_LBD"/>
</dbReference>
<keyword evidence="10" id="KW-0446">Lipid-binding</keyword>
<comment type="similarity">
    <text evidence="2">Belongs to the synaptotagmin family.</text>
</comment>